<feature type="domain" description="HTH marR-type" evidence="1">
    <location>
        <begin position="33"/>
        <end position="168"/>
    </location>
</feature>
<dbReference type="Gene3D" id="1.10.10.10">
    <property type="entry name" value="Winged helix-like DNA-binding domain superfamily/Winged helix DNA-binding domain"/>
    <property type="match status" value="1"/>
</dbReference>
<keyword evidence="3" id="KW-1185">Reference proteome</keyword>
<protein>
    <recommendedName>
        <fullName evidence="1">HTH marR-type domain-containing protein</fullName>
    </recommendedName>
</protein>
<dbReference type="EMBL" id="NHON01000059">
    <property type="protein sequence ID" value="OWJ64386.1"/>
    <property type="molecule type" value="Genomic_DNA"/>
</dbReference>
<dbReference type="GO" id="GO:0003700">
    <property type="term" value="F:DNA-binding transcription factor activity"/>
    <property type="evidence" value="ECO:0007669"/>
    <property type="project" value="InterPro"/>
</dbReference>
<gene>
    <name evidence="2" type="ORF">BWR60_24990</name>
</gene>
<name>A0A211ZGR8_9PROT</name>
<comment type="caution">
    <text evidence="2">The sequence shown here is derived from an EMBL/GenBank/DDBJ whole genome shotgun (WGS) entry which is preliminary data.</text>
</comment>
<dbReference type="OrthoDB" id="7349109at2"/>
<dbReference type="PRINTS" id="PR00598">
    <property type="entry name" value="HTHMARR"/>
</dbReference>
<sequence>MAMPATSDGRARPRRNPQIPKTIDFSDIDFDIFTDLLSFYVRTVNLLVSRDLDGQMEPLQVAGGTGKISTLLLVGRNPGIRPSVLAHFILKDRSAMGRLLDQMQQAGLVEQKISPEERRARELYLTGKGRRLAEQVRAVARRQSAEFFSMLSEAEQADLLRILRKVYVGHVEQAPVVE</sequence>
<dbReference type="PROSITE" id="PS50995">
    <property type="entry name" value="HTH_MARR_2"/>
    <property type="match status" value="1"/>
</dbReference>
<dbReference type="PANTHER" id="PTHR33164:SF57">
    <property type="entry name" value="MARR-FAMILY TRANSCRIPTIONAL REGULATOR"/>
    <property type="match status" value="1"/>
</dbReference>
<dbReference type="GO" id="GO:0006950">
    <property type="term" value="P:response to stress"/>
    <property type="evidence" value="ECO:0007669"/>
    <property type="project" value="TreeGrafter"/>
</dbReference>
<reference evidence="3" key="1">
    <citation type="submission" date="2017-05" db="EMBL/GenBank/DDBJ databases">
        <authorList>
            <person name="Macchi M."/>
            <person name="Festa S."/>
            <person name="Coppotelli B.M."/>
            <person name="Morelli I.S."/>
        </authorList>
    </citation>
    <scope>NUCLEOTIDE SEQUENCE [LARGE SCALE GENOMIC DNA]</scope>
    <source>
        <strain evidence="3">I</strain>
    </source>
</reference>
<dbReference type="InterPro" id="IPR036388">
    <property type="entry name" value="WH-like_DNA-bd_sf"/>
</dbReference>
<dbReference type="InterPro" id="IPR039422">
    <property type="entry name" value="MarR/SlyA-like"/>
</dbReference>
<dbReference type="Pfam" id="PF12802">
    <property type="entry name" value="MarR_2"/>
    <property type="match status" value="1"/>
</dbReference>
<organism evidence="2 3">
    <name type="scientific">Inquilinus limosus</name>
    <dbReference type="NCBI Taxonomy" id="171674"/>
    <lineage>
        <taxon>Bacteria</taxon>
        <taxon>Pseudomonadati</taxon>
        <taxon>Pseudomonadota</taxon>
        <taxon>Alphaproteobacteria</taxon>
        <taxon>Rhodospirillales</taxon>
        <taxon>Rhodospirillaceae</taxon>
        <taxon>Inquilinus</taxon>
    </lineage>
</organism>
<evidence type="ECO:0000313" key="2">
    <source>
        <dbReference type="EMBL" id="OWJ64386.1"/>
    </source>
</evidence>
<dbReference type="InterPro" id="IPR000835">
    <property type="entry name" value="HTH_MarR-typ"/>
</dbReference>
<dbReference type="STRING" id="1122125.GCA_000423185_06674"/>
<dbReference type="SUPFAM" id="SSF46785">
    <property type="entry name" value="Winged helix' DNA-binding domain"/>
    <property type="match status" value="1"/>
</dbReference>
<proteinExistence type="predicted"/>
<dbReference type="AlphaFoldDB" id="A0A211ZGR8"/>
<dbReference type="SMART" id="SM00347">
    <property type="entry name" value="HTH_MARR"/>
    <property type="match status" value="1"/>
</dbReference>
<evidence type="ECO:0000313" key="3">
    <source>
        <dbReference type="Proteomes" id="UP000196655"/>
    </source>
</evidence>
<evidence type="ECO:0000259" key="1">
    <source>
        <dbReference type="PROSITE" id="PS50995"/>
    </source>
</evidence>
<dbReference type="PANTHER" id="PTHR33164">
    <property type="entry name" value="TRANSCRIPTIONAL REGULATOR, MARR FAMILY"/>
    <property type="match status" value="1"/>
</dbReference>
<dbReference type="InterPro" id="IPR036390">
    <property type="entry name" value="WH_DNA-bd_sf"/>
</dbReference>
<dbReference type="Proteomes" id="UP000196655">
    <property type="component" value="Unassembled WGS sequence"/>
</dbReference>
<accession>A0A211ZGR8</accession>